<dbReference type="KEGG" id="goe:100902615"/>
<name>A0AAJ6VU30_9ACAR</name>
<dbReference type="GeneID" id="100902615"/>
<dbReference type="GO" id="GO:1902936">
    <property type="term" value="F:phosphatidylinositol bisphosphate binding"/>
    <property type="evidence" value="ECO:0007669"/>
    <property type="project" value="TreeGrafter"/>
</dbReference>
<evidence type="ECO:0000313" key="2">
    <source>
        <dbReference type="Proteomes" id="UP000694867"/>
    </source>
</evidence>
<dbReference type="CDD" id="cd00170">
    <property type="entry name" value="SEC14"/>
    <property type="match status" value="1"/>
</dbReference>
<dbReference type="Proteomes" id="UP000694867">
    <property type="component" value="Unplaced"/>
</dbReference>
<evidence type="ECO:0000313" key="3">
    <source>
        <dbReference type="RefSeq" id="XP_003737082.1"/>
    </source>
</evidence>
<evidence type="ECO:0000259" key="1">
    <source>
        <dbReference type="PROSITE" id="PS50191"/>
    </source>
</evidence>
<dbReference type="SUPFAM" id="SSF52087">
    <property type="entry name" value="CRAL/TRIO domain"/>
    <property type="match status" value="1"/>
</dbReference>
<dbReference type="Pfam" id="PF00650">
    <property type="entry name" value="CRAL_TRIO"/>
    <property type="match status" value="1"/>
</dbReference>
<dbReference type="InterPro" id="IPR036273">
    <property type="entry name" value="CRAL/TRIO_N_dom_sf"/>
</dbReference>
<dbReference type="AlphaFoldDB" id="A0AAJ6VU30"/>
<dbReference type="GO" id="GO:0016020">
    <property type="term" value="C:membrane"/>
    <property type="evidence" value="ECO:0007669"/>
    <property type="project" value="TreeGrafter"/>
</dbReference>
<dbReference type="PROSITE" id="PS50191">
    <property type="entry name" value="CRAL_TRIO"/>
    <property type="match status" value="1"/>
</dbReference>
<dbReference type="RefSeq" id="XP_003737082.1">
    <property type="nucleotide sequence ID" value="XM_003737034.2"/>
</dbReference>
<dbReference type="Gene3D" id="3.40.525.10">
    <property type="entry name" value="CRAL-TRIO lipid binding domain"/>
    <property type="match status" value="1"/>
</dbReference>
<dbReference type="InterPro" id="IPR001251">
    <property type="entry name" value="CRAL-TRIO_dom"/>
</dbReference>
<dbReference type="InterPro" id="IPR036865">
    <property type="entry name" value="CRAL-TRIO_dom_sf"/>
</dbReference>
<proteinExistence type="predicted"/>
<dbReference type="SUPFAM" id="SSF46938">
    <property type="entry name" value="CRAL/TRIO N-terminal domain"/>
    <property type="match status" value="1"/>
</dbReference>
<sequence length="294" mass="34168">MTAAKIARILKDDDFPWRKMAAEELDDDPAKWEMKLSDMRQRLESYQEKHPKFQPRADDGFLLAFLRTRKFNVKKAFDALVNYHCIRSPNPEMLIPRGKGPRDYLHIIRKGIVLVPSARNPVDGSVVIIVSLNKFRFEDEDISHVINIIYYLSRVVVRSVAFQTLGVRLIIDIDGVSMAFFTTLLRRFYNLKALIIAQGCFPARIKGVHVMNEYYGMVKHIYNLLWPFLSTKIRKRIHLHGSKYSELHASISPEILPHSLEGSPQGVEFAWFEKLIVEHHAEMVEDSYYGFLDF</sequence>
<dbReference type="InterPro" id="IPR011074">
    <property type="entry name" value="CRAL/TRIO_N_dom"/>
</dbReference>
<dbReference type="PANTHER" id="PTHR10174:SF208">
    <property type="entry name" value="CRAL-TRIO DOMAIN-CONTAINING PROTEIN DDB_G0278031"/>
    <property type="match status" value="1"/>
</dbReference>
<gene>
    <name evidence="3" type="primary">LOC100902615</name>
</gene>
<feature type="domain" description="CRAL-TRIO" evidence="1">
    <location>
        <begin position="101"/>
        <end position="268"/>
    </location>
</feature>
<accession>A0AAJ6VU30</accession>
<reference evidence="3" key="1">
    <citation type="submission" date="2025-08" db="UniProtKB">
        <authorList>
            <consortium name="RefSeq"/>
        </authorList>
    </citation>
    <scope>IDENTIFICATION</scope>
</reference>
<organism evidence="2 3">
    <name type="scientific">Galendromus occidentalis</name>
    <name type="common">western predatory mite</name>
    <dbReference type="NCBI Taxonomy" id="34638"/>
    <lineage>
        <taxon>Eukaryota</taxon>
        <taxon>Metazoa</taxon>
        <taxon>Ecdysozoa</taxon>
        <taxon>Arthropoda</taxon>
        <taxon>Chelicerata</taxon>
        <taxon>Arachnida</taxon>
        <taxon>Acari</taxon>
        <taxon>Parasitiformes</taxon>
        <taxon>Mesostigmata</taxon>
        <taxon>Gamasina</taxon>
        <taxon>Phytoseioidea</taxon>
        <taxon>Phytoseiidae</taxon>
        <taxon>Typhlodrominae</taxon>
        <taxon>Galendromus</taxon>
    </lineage>
</organism>
<keyword evidence="2" id="KW-1185">Reference proteome</keyword>
<dbReference type="PANTHER" id="PTHR10174">
    <property type="entry name" value="ALPHA-TOCOPHEROL TRANSFER PROTEIN-RELATED"/>
    <property type="match status" value="1"/>
</dbReference>
<dbReference type="Pfam" id="PF03765">
    <property type="entry name" value="CRAL_TRIO_N"/>
    <property type="match status" value="1"/>
</dbReference>
<protein>
    <submittedName>
        <fullName evidence="3">Alpha-tocopherol transfer protein-like</fullName>
    </submittedName>
</protein>
<dbReference type="Gene3D" id="1.20.5.1200">
    <property type="entry name" value="Alpha-tocopherol transfer"/>
    <property type="match status" value="1"/>
</dbReference>
<dbReference type="SMART" id="SM01100">
    <property type="entry name" value="CRAL_TRIO_N"/>
    <property type="match status" value="1"/>
</dbReference>
<dbReference type="PRINTS" id="PR00180">
    <property type="entry name" value="CRETINALDHBP"/>
</dbReference>
<dbReference type="Gene3D" id="1.10.8.20">
    <property type="entry name" value="N-terminal domain of phosphatidylinositol transfer protein sec14p"/>
    <property type="match status" value="1"/>
</dbReference>